<evidence type="ECO:0000256" key="3">
    <source>
        <dbReference type="ARBA" id="ARBA00022448"/>
    </source>
</evidence>
<evidence type="ECO:0000313" key="10">
    <source>
        <dbReference type="Proteomes" id="UP000324705"/>
    </source>
</evidence>
<comment type="similarity">
    <text evidence="2">Belongs to the major facilitator superfamily. Folate-biopterin transporter (TC 2.A.71) family.</text>
</comment>
<dbReference type="GO" id="GO:0016020">
    <property type="term" value="C:membrane"/>
    <property type="evidence" value="ECO:0007669"/>
    <property type="project" value="UniProtKB-SubCell"/>
</dbReference>
<evidence type="ECO:0000256" key="8">
    <source>
        <dbReference type="SAM" id="Phobius"/>
    </source>
</evidence>
<accession>A0A9R1QDT5</accession>
<sequence length="360" mass="38882">MGLCRTVCIPIKQRKRVPYLIISSGLSLFPWLIIGLSEYLRSSSNIFTLMLIVQNLGSAMADVVIDAMIAEAVRSAGPEFAGDLQSLSWSSMAIGGIFGSLLGGYALSNLPINAIYIMFSALPLFQLVTCVFLKESPKGFESTTDNAAHDHVDGQNIDSAFAGQGSGESFKYEGTRKRKGARKKSERRSLSKRSEAQEKHNKSVDLYSSLKSALVSLCTAFKQPAILRFAHVGLVIITVLDILLVSRLHIQYGIADKYMVLWGSALADAINQFKMIPFLILSGQLCPPGIEGTLFALFMSINNLSSTLGSFLGAALTSALNISSVQFDNLALGLAVRLMGTLLPIGFLFLIPRDVTGLTS</sequence>
<evidence type="ECO:0000256" key="1">
    <source>
        <dbReference type="ARBA" id="ARBA00004141"/>
    </source>
</evidence>
<feature type="transmembrane region" description="Helical" evidence="8">
    <location>
        <begin position="19"/>
        <end position="40"/>
    </location>
</feature>
<comment type="subcellular location">
    <subcellularLocation>
        <location evidence="1">Membrane</location>
        <topology evidence="1">Multi-pass membrane protein</topology>
    </subcellularLocation>
</comment>
<feature type="transmembrane region" description="Helical" evidence="8">
    <location>
        <begin position="114"/>
        <end position="133"/>
    </location>
</feature>
<evidence type="ECO:0000256" key="4">
    <source>
        <dbReference type="ARBA" id="ARBA00022692"/>
    </source>
</evidence>
<keyword evidence="6 8" id="KW-0472">Membrane</keyword>
<dbReference type="EMBL" id="LT934116">
    <property type="protein sequence ID" value="VAH75448.1"/>
    <property type="molecule type" value="Genomic_DNA"/>
</dbReference>
<evidence type="ECO:0000313" key="9">
    <source>
        <dbReference type="EMBL" id="VAH75448.1"/>
    </source>
</evidence>
<feature type="transmembrane region" description="Helical" evidence="8">
    <location>
        <begin position="229"/>
        <end position="248"/>
    </location>
</feature>
<protein>
    <recommendedName>
        <fullName evidence="11">Folate-biopterin transporter 4</fullName>
    </recommendedName>
</protein>
<keyword evidence="5 8" id="KW-1133">Transmembrane helix</keyword>
<dbReference type="Pfam" id="PF03092">
    <property type="entry name" value="BT1"/>
    <property type="match status" value="1"/>
</dbReference>
<feature type="transmembrane region" description="Helical" evidence="8">
    <location>
        <begin position="293"/>
        <end position="318"/>
    </location>
</feature>
<dbReference type="Proteomes" id="UP000324705">
    <property type="component" value="Chromosome 3B"/>
</dbReference>
<evidence type="ECO:0000256" key="6">
    <source>
        <dbReference type="ARBA" id="ARBA00023136"/>
    </source>
</evidence>
<proteinExistence type="inferred from homology"/>
<evidence type="ECO:0000256" key="2">
    <source>
        <dbReference type="ARBA" id="ARBA00007015"/>
    </source>
</evidence>
<dbReference type="InterPro" id="IPR039309">
    <property type="entry name" value="BT1"/>
</dbReference>
<gene>
    <name evidence="9" type="ORF">TRITD_3Bv1G081470</name>
</gene>
<dbReference type="InterPro" id="IPR036259">
    <property type="entry name" value="MFS_trans_sf"/>
</dbReference>
<feature type="transmembrane region" description="Helical" evidence="8">
    <location>
        <begin position="330"/>
        <end position="351"/>
    </location>
</feature>
<dbReference type="SUPFAM" id="SSF103473">
    <property type="entry name" value="MFS general substrate transporter"/>
    <property type="match status" value="1"/>
</dbReference>
<feature type="compositionally biased region" description="Basic and acidic residues" evidence="7">
    <location>
        <begin position="187"/>
        <end position="197"/>
    </location>
</feature>
<keyword evidence="4 8" id="KW-0812">Transmembrane</keyword>
<reference evidence="9 10" key="1">
    <citation type="submission" date="2017-09" db="EMBL/GenBank/DDBJ databases">
        <authorList>
            <consortium name="International Durum Wheat Genome Sequencing Consortium (IDWGSC)"/>
            <person name="Milanesi L."/>
        </authorList>
    </citation>
    <scope>NUCLEOTIDE SEQUENCE [LARGE SCALE GENOMIC DNA]</scope>
    <source>
        <strain evidence="10">cv. Svevo</strain>
    </source>
</reference>
<keyword evidence="10" id="KW-1185">Reference proteome</keyword>
<organism evidence="9 10">
    <name type="scientific">Triticum turgidum subsp. durum</name>
    <name type="common">Durum wheat</name>
    <name type="synonym">Triticum durum</name>
    <dbReference type="NCBI Taxonomy" id="4567"/>
    <lineage>
        <taxon>Eukaryota</taxon>
        <taxon>Viridiplantae</taxon>
        <taxon>Streptophyta</taxon>
        <taxon>Embryophyta</taxon>
        <taxon>Tracheophyta</taxon>
        <taxon>Spermatophyta</taxon>
        <taxon>Magnoliopsida</taxon>
        <taxon>Liliopsida</taxon>
        <taxon>Poales</taxon>
        <taxon>Poaceae</taxon>
        <taxon>BOP clade</taxon>
        <taxon>Pooideae</taxon>
        <taxon>Triticodae</taxon>
        <taxon>Triticeae</taxon>
        <taxon>Triticinae</taxon>
        <taxon>Triticum</taxon>
    </lineage>
</organism>
<evidence type="ECO:0000256" key="7">
    <source>
        <dbReference type="SAM" id="MobiDB-lite"/>
    </source>
</evidence>
<name>A0A9R1QDT5_TRITD</name>
<dbReference type="PANTHER" id="PTHR31585:SF7">
    <property type="entry name" value="FOLATE-BIOPTERIN TRANSPORTER 4-RELATED"/>
    <property type="match status" value="1"/>
</dbReference>
<dbReference type="AlphaFoldDB" id="A0A9R1QDT5"/>
<feature type="compositionally biased region" description="Basic residues" evidence="7">
    <location>
        <begin position="176"/>
        <end position="186"/>
    </location>
</feature>
<dbReference type="Gene3D" id="1.20.1250.20">
    <property type="entry name" value="MFS general substrate transporter like domains"/>
    <property type="match status" value="1"/>
</dbReference>
<evidence type="ECO:0008006" key="11">
    <source>
        <dbReference type="Google" id="ProtNLM"/>
    </source>
</evidence>
<evidence type="ECO:0000256" key="5">
    <source>
        <dbReference type="ARBA" id="ARBA00022989"/>
    </source>
</evidence>
<dbReference type="Gramene" id="TRITD3Bv1G081470.1">
    <property type="protein sequence ID" value="TRITD3Bv1G081470.1"/>
    <property type="gene ID" value="TRITD3Bv1G081470"/>
</dbReference>
<dbReference type="PANTHER" id="PTHR31585">
    <property type="entry name" value="FOLATE-BIOPTERIN TRANSPORTER 1, CHLOROPLASTIC"/>
    <property type="match status" value="1"/>
</dbReference>
<feature type="transmembrane region" description="Helical" evidence="8">
    <location>
        <begin position="46"/>
        <end position="65"/>
    </location>
</feature>
<feature type="region of interest" description="Disordered" evidence="7">
    <location>
        <begin position="158"/>
        <end position="197"/>
    </location>
</feature>
<feature type="transmembrane region" description="Helical" evidence="8">
    <location>
        <begin position="86"/>
        <end position="108"/>
    </location>
</feature>
<keyword evidence="3" id="KW-0813">Transport</keyword>